<comment type="caution">
    <text evidence="2">The sequence shown here is derived from an EMBL/GenBank/DDBJ whole genome shotgun (WGS) entry which is preliminary data.</text>
</comment>
<feature type="region of interest" description="Disordered" evidence="1">
    <location>
        <begin position="1"/>
        <end position="77"/>
    </location>
</feature>
<dbReference type="EMBL" id="VSRR010126754">
    <property type="protein sequence ID" value="MPD01348.1"/>
    <property type="molecule type" value="Genomic_DNA"/>
</dbReference>
<sequence length="77" mass="8916">MRQRRARCCDGGGEKRAAERWRRSRSSYRSDKSKRTRRRKRRRRSGPREGKAALGEAVAEERWGALGGEEGKGGRER</sequence>
<feature type="compositionally biased region" description="Basic residues" evidence="1">
    <location>
        <begin position="34"/>
        <end position="45"/>
    </location>
</feature>
<evidence type="ECO:0000313" key="2">
    <source>
        <dbReference type="EMBL" id="MPD01348.1"/>
    </source>
</evidence>
<organism evidence="2 3">
    <name type="scientific">Portunus trituberculatus</name>
    <name type="common">Swimming crab</name>
    <name type="synonym">Neptunus trituberculatus</name>
    <dbReference type="NCBI Taxonomy" id="210409"/>
    <lineage>
        <taxon>Eukaryota</taxon>
        <taxon>Metazoa</taxon>
        <taxon>Ecdysozoa</taxon>
        <taxon>Arthropoda</taxon>
        <taxon>Crustacea</taxon>
        <taxon>Multicrustacea</taxon>
        <taxon>Malacostraca</taxon>
        <taxon>Eumalacostraca</taxon>
        <taxon>Eucarida</taxon>
        <taxon>Decapoda</taxon>
        <taxon>Pleocyemata</taxon>
        <taxon>Brachyura</taxon>
        <taxon>Eubrachyura</taxon>
        <taxon>Portunoidea</taxon>
        <taxon>Portunidae</taxon>
        <taxon>Portuninae</taxon>
        <taxon>Portunus</taxon>
    </lineage>
</organism>
<reference evidence="2 3" key="1">
    <citation type="submission" date="2019-05" db="EMBL/GenBank/DDBJ databases">
        <title>Another draft genome of Portunus trituberculatus and its Hox gene families provides insights of decapod evolution.</title>
        <authorList>
            <person name="Jeong J.-H."/>
            <person name="Song I."/>
            <person name="Kim S."/>
            <person name="Choi T."/>
            <person name="Kim D."/>
            <person name="Ryu S."/>
            <person name="Kim W."/>
        </authorList>
    </citation>
    <scope>NUCLEOTIDE SEQUENCE [LARGE SCALE GENOMIC DNA]</scope>
    <source>
        <tissue evidence="2">Muscle</tissue>
    </source>
</reference>
<protein>
    <submittedName>
        <fullName evidence="2">Uncharacterized protein</fullName>
    </submittedName>
</protein>
<evidence type="ECO:0000256" key="1">
    <source>
        <dbReference type="SAM" id="MobiDB-lite"/>
    </source>
</evidence>
<name>A0A5B7K802_PORTR</name>
<gene>
    <name evidence="2" type="ORF">E2C01_096870</name>
</gene>
<feature type="compositionally biased region" description="Basic and acidic residues" evidence="1">
    <location>
        <begin position="59"/>
        <end position="77"/>
    </location>
</feature>
<accession>A0A5B7K802</accession>
<dbReference type="AlphaFoldDB" id="A0A5B7K802"/>
<proteinExistence type="predicted"/>
<evidence type="ECO:0000313" key="3">
    <source>
        <dbReference type="Proteomes" id="UP000324222"/>
    </source>
</evidence>
<feature type="compositionally biased region" description="Basic and acidic residues" evidence="1">
    <location>
        <begin position="12"/>
        <end position="21"/>
    </location>
</feature>
<keyword evidence="3" id="KW-1185">Reference proteome</keyword>
<dbReference type="Proteomes" id="UP000324222">
    <property type="component" value="Unassembled WGS sequence"/>
</dbReference>